<reference evidence="1" key="1">
    <citation type="submission" date="2021-06" db="EMBL/GenBank/DDBJ databases">
        <authorList>
            <person name="Kallberg Y."/>
            <person name="Tangrot J."/>
            <person name="Rosling A."/>
        </authorList>
    </citation>
    <scope>NUCLEOTIDE SEQUENCE</scope>
    <source>
        <strain evidence="1">MA461A</strain>
    </source>
</reference>
<feature type="non-terminal residue" evidence="1">
    <location>
        <position position="71"/>
    </location>
</feature>
<accession>A0ACA9L493</accession>
<dbReference type="EMBL" id="CAJVQC010002337">
    <property type="protein sequence ID" value="CAG8509809.1"/>
    <property type="molecule type" value="Genomic_DNA"/>
</dbReference>
<evidence type="ECO:0000313" key="1">
    <source>
        <dbReference type="EMBL" id="CAG8509809.1"/>
    </source>
</evidence>
<keyword evidence="2" id="KW-1185">Reference proteome</keyword>
<gene>
    <name evidence="1" type="ORF">RPERSI_LOCUS2207</name>
</gene>
<dbReference type="Proteomes" id="UP000789920">
    <property type="component" value="Unassembled WGS sequence"/>
</dbReference>
<sequence length="71" mass="8554">MKTIDMNFEYWVITPTDNWNTLDFTKAWLDCKYSKNKGTAIKALREQLNWYKFNSFDKEKAKAQELLEEIP</sequence>
<name>A0ACA9L493_9GLOM</name>
<comment type="caution">
    <text evidence="1">The sequence shown here is derived from an EMBL/GenBank/DDBJ whole genome shotgun (WGS) entry which is preliminary data.</text>
</comment>
<organism evidence="1 2">
    <name type="scientific">Racocetra persica</name>
    <dbReference type="NCBI Taxonomy" id="160502"/>
    <lineage>
        <taxon>Eukaryota</taxon>
        <taxon>Fungi</taxon>
        <taxon>Fungi incertae sedis</taxon>
        <taxon>Mucoromycota</taxon>
        <taxon>Glomeromycotina</taxon>
        <taxon>Glomeromycetes</taxon>
        <taxon>Diversisporales</taxon>
        <taxon>Gigasporaceae</taxon>
        <taxon>Racocetra</taxon>
    </lineage>
</organism>
<protein>
    <submittedName>
        <fullName evidence="1">16279_t:CDS:1</fullName>
    </submittedName>
</protein>
<evidence type="ECO:0000313" key="2">
    <source>
        <dbReference type="Proteomes" id="UP000789920"/>
    </source>
</evidence>
<proteinExistence type="predicted"/>